<dbReference type="FunFam" id="1.20.140.10:FF:000001">
    <property type="entry name" value="Acyl-CoA dehydrogenase"/>
    <property type="match status" value="1"/>
</dbReference>
<dbReference type="SUPFAM" id="SSF56645">
    <property type="entry name" value="Acyl-CoA dehydrogenase NM domain-like"/>
    <property type="match status" value="1"/>
</dbReference>
<accession>A0A238X0D2</accession>
<protein>
    <submittedName>
        <fullName evidence="10">Acyl-CoA dehydrogenase</fullName>
    </submittedName>
</protein>
<dbReference type="InterPro" id="IPR037069">
    <property type="entry name" value="AcylCoA_DH/ox_N_sf"/>
</dbReference>
<keyword evidence="4 6" id="KW-0274">FAD</keyword>
<evidence type="ECO:0000256" key="1">
    <source>
        <dbReference type="ARBA" id="ARBA00001974"/>
    </source>
</evidence>
<dbReference type="Proteomes" id="UP000198417">
    <property type="component" value="Unassembled WGS sequence"/>
</dbReference>
<dbReference type="PANTHER" id="PTHR43884">
    <property type="entry name" value="ACYL-COA DEHYDROGENASE"/>
    <property type="match status" value="1"/>
</dbReference>
<evidence type="ECO:0000256" key="5">
    <source>
        <dbReference type="ARBA" id="ARBA00023002"/>
    </source>
</evidence>
<organism evidence="10 11">
    <name type="scientific">Puniceibacterium sediminis</name>
    <dbReference type="NCBI Taxonomy" id="1608407"/>
    <lineage>
        <taxon>Bacteria</taxon>
        <taxon>Pseudomonadati</taxon>
        <taxon>Pseudomonadota</taxon>
        <taxon>Alphaproteobacteria</taxon>
        <taxon>Rhodobacterales</taxon>
        <taxon>Paracoccaceae</taxon>
        <taxon>Puniceibacterium</taxon>
    </lineage>
</organism>
<evidence type="ECO:0000259" key="7">
    <source>
        <dbReference type="Pfam" id="PF00441"/>
    </source>
</evidence>
<keyword evidence="5 6" id="KW-0560">Oxidoreductase</keyword>
<dbReference type="Pfam" id="PF02771">
    <property type="entry name" value="Acyl-CoA_dh_N"/>
    <property type="match status" value="1"/>
</dbReference>
<evidence type="ECO:0000259" key="9">
    <source>
        <dbReference type="Pfam" id="PF02771"/>
    </source>
</evidence>
<dbReference type="InterPro" id="IPR046373">
    <property type="entry name" value="Acyl-CoA_Oxase/DH_mid-dom_sf"/>
</dbReference>
<dbReference type="RefSeq" id="WP_089270467.1">
    <property type="nucleotide sequence ID" value="NZ_FZNN01000008.1"/>
</dbReference>
<dbReference type="InterPro" id="IPR009100">
    <property type="entry name" value="AcylCoA_DH/oxidase_NM_dom_sf"/>
</dbReference>
<gene>
    <name evidence="10" type="ORF">SAMN06265370_10846</name>
</gene>
<evidence type="ECO:0000256" key="2">
    <source>
        <dbReference type="ARBA" id="ARBA00009347"/>
    </source>
</evidence>
<evidence type="ECO:0000256" key="3">
    <source>
        <dbReference type="ARBA" id="ARBA00022630"/>
    </source>
</evidence>
<dbReference type="Gene3D" id="1.10.540.10">
    <property type="entry name" value="Acyl-CoA dehydrogenase/oxidase, N-terminal domain"/>
    <property type="match status" value="1"/>
</dbReference>
<feature type="domain" description="Acyl-CoA dehydrogenase/oxidase N-terminal" evidence="9">
    <location>
        <begin position="40"/>
        <end position="121"/>
    </location>
</feature>
<dbReference type="OrthoDB" id="9775090at2"/>
<feature type="domain" description="Acyl-CoA oxidase/dehydrogenase middle" evidence="8">
    <location>
        <begin position="126"/>
        <end position="218"/>
    </location>
</feature>
<sequence>MADKTFLDWPFLEPRHKDWAMALDDWAGTALASVDHGDTDTACRSLVKALGEGGWLLPTAVDPSDPRPLDVRTLCLARETLARHDGLADFVFAMQGLGTGAVSLFGTAAQQAEWLPLTRSGAAIAGFALTEPQSGSDVANSTMTATRDGSDYVLEGEKTWISNGGIADVYTVFARTGEAPGAKGLSAFLVPADTPGLNVAERLETIAPHPLARLWFDGCRIPASAMIGAPGQGFRIAMSVLDVFRTTVAAAALGFARRALDETLARVQARQVQGAPLADLQMVQAHLAEMALRVDASALLVYRAAWAKDMGAPRVTREAAMAKLYATDEAQKVIDAAVQLHGGDGVRSGAVVERLYREIRALRIYEGASDVQKVIIARATLAEAGA</sequence>
<evidence type="ECO:0000256" key="6">
    <source>
        <dbReference type="RuleBase" id="RU362125"/>
    </source>
</evidence>
<dbReference type="InterPro" id="IPR009075">
    <property type="entry name" value="AcylCo_DH/oxidase_C"/>
</dbReference>
<proteinExistence type="inferred from homology"/>
<dbReference type="GO" id="GO:0003995">
    <property type="term" value="F:acyl-CoA dehydrogenase activity"/>
    <property type="evidence" value="ECO:0007669"/>
    <property type="project" value="TreeGrafter"/>
</dbReference>
<dbReference type="InterPro" id="IPR036250">
    <property type="entry name" value="AcylCo_DH-like_C"/>
</dbReference>
<comment type="similarity">
    <text evidence="2 6">Belongs to the acyl-CoA dehydrogenase family.</text>
</comment>
<evidence type="ECO:0000256" key="4">
    <source>
        <dbReference type="ARBA" id="ARBA00022827"/>
    </source>
</evidence>
<dbReference type="InterPro" id="IPR006091">
    <property type="entry name" value="Acyl-CoA_Oxase/DH_mid-dom"/>
</dbReference>
<dbReference type="EMBL" id="FZNN01000008">
    <property type="protein sequence ID" value="SNR51339.1"/>
    <property type="molecule type" value="Genomic_DNA"/>
</dbReference>
<keyword evidence="11" id="KW-1185">Reference proteome</keyword>
<name>A0A238X0D2_9RHOB</name>
<dbReference type="Gene3D" id="2.40.110.10">
    <property type="entry name" value="Butyryl-CoA Dehydrogenase, subunit A, domain 2"/>
    <property type="match status" value="1"/>
</dbReference>
<comment type="cofactor">
    <cofactor evidence="1 6">
        <name>FAD</name>
        <dbReference type="ChEBI" id="CHEBI:57692"/>
    </cofactor>
</comment>
<dbReference type="SUPFAM" id="SSF47203">
    <property type="entry name" value="Acyl-CoA dehydrogenase C-terminal domain-like"/>
    <property type="match status" value="1"/>
</dbReference>
<dbReference type="AlphaFoldDB" id="A0A238X0D2"/>
<feature type="domain" description="Acyl-CoA dehydrogenase/oxidase C-terminal" evidence="7">
    <location>
        <begin position="231"/>
        <end position="380"/>
    </location>
</feature>
<evidence type="ECO:0000313" key="11">
    <source>
        <dbReference type="Proteomes" id="UP000198417"/>
    </source>
</evidence>
<dbReference type="FunFam" id="2.40.110.10:FF:000002">
    <property type="entry name" value="Acyl-CoA dehydrogenase fadE12"/>
    <property type="match status" value="1"/>
</dbReference>
<evidence type="ECO:0000313" key="10">
    <source>
        <dbReference type="EMBL" id="SNR51339.1"/>
    </source>
</evidence>
<reference evidence="10 11" key="1">
    <citation type="submission" date="2017-06" db="EMBL/GenBank/DDBJ databases">
        <authorList>
            <person name="Kim H.J."/>
            <person name="Triplett B.A."/>
        </authorList>
    </citation>
    <scope>NUCLEOTIDE SEQUENCE [LARGE SCALE GENOMIC DNA]</scope>
    <source>
        <strain evidence="10 11">DSM 29052</strain>
    </source>
</reference>
<dbReference type="PANTHER" id="PTHR43884:SF22">
    <property type="entry name" value="BLR3437 PROTEIN"/>
    <property type="match status" value="1"/>
</dbReference>
<dbReference type="Gene3D" id="1.20.140.10">
    <property type="entry name" value="Butyryl-CoA Dehydrogenase, subunit A, domain 3"/>
    <property type="match status" value="1"/>
</dbReference>
<dbReference type="Pfam" id="PF00441">
    <property type="entry name" value="Acyl-CoA_dh_1"/>
    <property type="match status" value="1"/>
</dbReference>
<dbReference type="InterPro" id="IPR013786">
    <property type="entry name" value="AcylCoA_DH/ox_N"/>
</dbReference>
<dbReference type="GO" id="GO:0050660">
    <property type="term" value="F:flavin adenine dinucleotide binding"/>
    <property type="evidence" value="ECO:0007669"/>
    <property type="project" value="InterPro"/>
</dbReference>
<evidence type="ECO:0000259" key="8">
    <source>
        <dbReference type="Pfam" id="PF02770"/>
    </source>
</evidence>
<dbReference type="Pfam" id="PF02770">
    <property type="entry name" value="Acyl-CoA_dh_M"/>
    <property type="match status" value="1"/>
</dbReference>
<keyword evidence="3 6" id="KW-0285">Flavoprotein</keyword>